<protein>
    <submittedName>
        <fullName evidence="1">Uncharacterized protein</fullName>
    </submittedName>
</protein>
<evidence type="ECO:0000313" key="2">
    <source>
        <dbReference type="Proteomes" id="UP000027456"/>
    </source>
</evidence>
<reference evidence="1 2" key="1">
    <citation type="submission" date="2013-12" db="EMBL/GenBank/DDBJ databases">
        <authorList>
            <person name="Cubeta M."/>
            <person name="Pakala S."/>
            <person name="Fedorova N."/>
            <person name="Thomas E."/>
            <person name="Dean R."/>
            <person name="Jabaji S."/>
            <person name="Neate S."/>
            <person name="Toda T."/>
            <person name="Tavantzis S."/>
            <person name="Vilgalys R."/>
            <person name="Bharathan N."/>
            <person name="Pakala S."/>
            <person name="Losada L.S."/>
            <person name="Zafar N."/>
            <person name="Nierman W."/>
        </authorList>
    </citation>
    <scope>NUCLEOTIDE SEQUENCE [LARGE SCALE GENOMIC DNA]</scope>
    <source>
        <strain evidence="1 2">123E</strain>
    </source>
</reference>
<dbReference type="GO" id="GO:0008237">
    <property type="term" value="F:metallopeptidase activity"/>
    <property type="evidence" value="ECO:0007669"/>
    <property type="project" value="InterPro"/>
</dbReference>
<keyword evidence="2" id="KW-1185">Reference proteome</keyword>
<feature type="non-terminal residue" evidence="1">
    <location>
        <position position="319"/>
    </location>
</feature>
<gene>
    <name evidence="1" type="ORF">V565_291220</name>
</gene>
<dbReference type="EMBL" id="AZST01001983">
    <property type="protein sequence ID" value="KEP45292.1"/>
    <property type="molecule type" value="Genomic_DNA"/>
</dbReference>
<comment type="caution">
    <text evidence="1">The sequence shown here is derived from an EMBL/GenBank/DDBJ whole genome shotgun (WGS) entry which is preliminary data.</text>
</comment>
<dbReference type="HOGENOM" id="CLU_873070_0_0_1"/>
<dbReference type="Proteomes" id="UP000027456">
    <property type="component" value="Unassembled WGS sequence"/>
</dbReference>
<accession>A0A074S5E2</accession>
<sequence>MLVAGAQNYFTSHTAGSPGIYPDYFGPYDLVLSRMVKTHFNVIAGKATSLRYDCTTCMAKHPDSYDWKSAYKSNTSEIVLCGMFWERPVNSRAGVILHINLDIHEESVQKKIGTMKEAKGLRVPVDESLGEGKYKYYQTFAEAVHSQQEQGLNPFPIEFEGCNANQQEIIKEAASASNRLAAGALNYLGSLTLGSPGIYPNHFGLYEQVHSQVVKAHFDMIEGKATSLKYNCITCITENPGRLYYRREYINDAGTIIICGQFWKKTGTGIKSRAGVILLLNLNIHEGDIHNNIRTIGTVGDMEPLEGIMGKEKHRGYQT</sequence>
<dbReference type="Gene3D" id="3.40.390.10">
    <property type="entry name" value="Collagenase (Catalytic Domain)"/>
    <property type="match status" value="2"/>
</dbReference>
<dbReference type="SUPFAM" id="SSF55486">
    <property type="entry name" value="Metalloproteases ('zincins'), catalytic domain"/>
    <property type="match status" value="2"/>
</dbReference>
<dbReference type="STRING" id="1423351.A0A074S5E2"/>
<dbReference type="InterPro" id="IPR024079">
    <property type="entry name" value="MetalloPept_cat_dom_sf"/>
</dbReference>
<dbReference type="AlphaFoldDB" id="A0A074S5E2"/>
<name>A0A074S5E2_9AGAM</name>
<proteinExistence type="predicted"/>
<evidence type="ECO:0000313" key="1">
    <source>
        <dbReference type="EMBL" id="KEP45292.1"/>
    </source>
</evidence>
<organism evidence="1 2">
    <name type="scientific">Rhizoctonia solani 123E</name>
    <dbReference type="NCBI Taxonomy" id="1423351"/>
    <lineage>
        <taxon>Eukaryota</taxon>
        <taxon>Fungi</taxon>
        <taxon>Dikarya</taxon>
        <taxon>Basidiomycota</taxon>
        <taxon>Agaricomycotina</taxon>
        <taxon>Agaricomycetes</taxon>
        <taxon>Cantharellales</taxon>
        <taxon>Ceratobasidiaceae</taxon>
        <taxon>Rhizoctonia</taxon>
    </lineage>
</organism>